<reference evidence="1 2" key="1">
    <citation type="submission" date="2016-02" db="EMBL/GenBank/DDBJ databases">
        <authorList>
            <person name="Wen L."/>
            <person name="He K."/>
            <person name="Yang H."/>
        </authorList>
    </citation>
    <scope>NUCLEOTIDE SEQUENCE [LARGE SCALE GENOMIC DNA]</scope>
    <source>
        <strain evidence="1 2">CMW7778B</strain>
    </source>
</reference>
<gene>
    <name evidence="1" type="ORF">HMPREF3230_00478</name>
</gene>
<comment type="caution">
    <text evidence="1">The sequence shown here is derived from an EMBL/GenBank/DDBJ whole genome shotgun (WGS) entry which is preliminary data.</text>
</comment>
<dbReference type="EMBL" id="LSRC01000018">
    <property type="protein sequence ID" value="KXI17970.1"/>
    <property type="molecule type" value="Genomic_DNA"/>
</dbReference>
<protein>
    <submittedName>
        <fullName evidence="1">Uncharacterized protein</fullName>
    </submittedName>
</protein>
<dbReference type="AlphaFoldDB" id="A0A135Z8H7"/>
<evidence type="ECO:0000313" key="2">
    <source>
        <dbReference type="Proteomes" id="UP000070505"/>
    </source>
</evidence>
<proteinExistence type="predicted"/>
<name>A0A135Z8H7_GARVA</name>
<sequence>MKYLVYFFMTVNSLIEEKSWILATCKTTIILNMQNKITAIIAISTLIVQAIQATLTIPTTQATLTILTIQTTLTLTTQAT</sequence>
<accession>A0A135Z8H7</accession>
<organism evidence="1 2">
    <name type="scientific">Gardnerella vaginalis</name>
    <dbReference type="NCBI Taxonomy" id="2702"/>
    <lineage>
        <taxon>Bacteria</taxon>
        <taxon>Bacillati</taxon>
        <taxon>Actinomycetota</taxon>
        <taxon>Actinomycetes</taxon>
        <taxon>Bifidobacteriales</taxon>
        <taxon>Bifidobacteriaceae</taxon>
        <taxon>Gardnerella</taxon>
    </lineage>
</organism>
<dbReference type="Proteomes" id="UP000070505">
    <property type="component" value="Unassembled WGS sequence"/>
</dbReference>
<evidence type="ECO:0000313" key="1">
    <source>
        <dbReference type="EMBL" id="KXI17970.1"/>
    </source>
</evidence>